<evidence type="ECO:0000313" key="6">
    <source>
        <dbReference type="Proteomes" id="UP000053095"/>
    </source>
</evidence>
<protein>
    <recommendedName>
        <fullName evidence="4">Xylanolytic transcriptional activator regulatory domain-containing protein</fullName>
    </recommendedName>
</protein>
<dbReference type="GO" id="GO:0006351">
    <property type="term" value="P:DNA-templated transcription"/>
    <property type="evidence" value="ECO:0007669"/>
    <property type="project" value="InterPro"/>
</dbReference>
<dbReference type="Pfam" id="PF04082">
    <property type="entry name" value="Fungal_trans"/>
    <property type="match status" value="1"/>
</dbReference>
<dbReference type="GO" id="GO:0008270">
    <property type="term" value="F:zinc ion binding"/>
    <property type="evidence" value="ECO:0007669"/>
    <property type="project" value="InterPro"/>
</dbReference>
<name>A0A6V8HBI4_TALPI</name>
<accession>A0A6V8HBI4</accession>
<dbReference type="EMBL" id="DF933829">
    <property type="protein sequence ID" value="GAM38661.1"/>
    <property type="molecule type" value="Genomic_DNA"/>
</dbReference>
<dbReference type="GO" id="GO:0003677">
    <property type="term" value="F:DNA binding"/>
    <property type="evidence" value="ECO:0007669"/>
    <property type="project" value="InterPro"/>
</dbReference>
<feature type="compositionally biased region" description="Basic and acidic residues" evidence="2">
    <location>
        <begin position="619"/>
        <end position="628"/>
    </location>
</feature>
<proteinExistence type="predicted"/>
<feature type="region of interest" description="Disordered" evidence="2">
    <location>
        <begin position="606"/>
        <end position="629"/>
    </location>
</feature>
<keyword evidence="3" id="KW-0472">Membrane</keyword>
<dbReference type="InterPro" id="IPR052761">
    <property type="entry name" value="Fungal_Detox/Toxin_TFs"/>
</dbReference>
<evidence type="ECO:0000259" key="4">
    <source>
        <dbReference type="SMART" id="SM00906"/>
    </source>
</evidence>
<sequence>MISTIQELIDPDFDPVMEDVDMDDACQFLKPIPSHIAPDDVEYLRSKNALTVPEPPLLNELLRAYFQWGYNFMPVLNIQDFLPAIVNNDPDGNISLFLLQAVMFAGSAFADMNHLRAAGFQTRREARKEFFTRARLLYHLEYEDDPICLLQASLLLTYNNERDDSMQNDMWFWVGLCNTQAQSMGLHRDASNLDMDPAKQRLRRRLWWCLFARDRMVALALRQPTQVNEATSDVSTLRLADFDIESMDSTVSATIDCKYMRDISHQRRLALMFIEKVNLCRCLGLILFAQYSPASIPSNGPSNKTTITLVPRQLSDAELERCSRKLDAWVRNLPREIDIDAPLSREGRDTGERILLIHSSMLRMIYYATCSALYQPRAFAQGREQQSPTLTADKLTDTVRQRLHTAASKTADILHRINCLDLARFLPAAGLTAIRPAAIVHLVNITSTSHVIRDKSAWSFRQCLQLLGQLMDIYPAAEYEAACINHAVRIQYGKMGHAYSLIQHIQLGTDKLDDLDKILVHMSSSQGNSRRRPAGSVISSDSPNPNSGAPSANKQSSGYTEDINWTTVGVRQEDSLDRTQDLMFEEWLIQYDKGLDIRSSTQPELLNDVDIGSTNSKSYPDEEKRDSLDQTPKNANLELHLQNHSNGRSTSPITLLPLAEEYLYTDGTLMMAGDLEDDLARRDRAVLRAAIIPALEAHSVTVVRRWDTAAETQVIAAMGVRYNDHSRGDDEYDYNENVDDGFCFNIDNNGYYAVNGVIAAPVTAFAVEMSAIAALDVKRRISVGAAIGGLAVVGLLVWLAFFRTKKKLGYSLQSEEELKPFPPSKPSVSSQELDALGNAKHEIDGQVNAKHEVEGRGFARQELDARVISELPAQHD</sequence>
<feature type="compositionally biased region" description="Polar residues" evidence="2">
    <location>
        <begin position="537"/>
        <end position="564"/>
    </location>
</feature>
<comment type="caution">
    <text evidence="5">The sequence shown here is derived from an EMBL/GenBank/DDBJ whole genome shotgun (WGS) entry which is preliminary data.</text>
</comment>
<dbReference type="SMART" id="SM00906">
    <property type="entry name" value="Fungal_trans"/>
    <property type="match status" value="1"/>
</dbReference>
<evidence type="ECO:0000256" key="1">
    <source>
        <dbReference type="ARBA" id="ARBA00023242"/>
    </source>
</evidence>
<dbReference type="InterPro" id="IPR007219">
    <property type="entry name" value="XnlR_reg_dom"/>
</dbReference>
<keyword evidence="6" id="KW-1185">Reference proteome</keyword>
<dbReference type="PANTHER" id="PTHR47425:SF1">
    <property type="entry name" value="MISCELLANEOUS ZN(II)2CYS6 TRANSCRIPTION FACTOR (EUROFUNG)"/>
    <property type="match status" value="1"/>
</dbReference>
<keyword evidence="3" id="KW-1133">Transmembrane helix</keyword>
<feature type="region of interest" description="Disordered" evidence="2">
    <location>
        <begin position="523"/>
        <end position="564"/>
    </location>
</feature>
<evidence type="ECO:0000313" key="5">
    <source>
        <dbReference type="EMBL" id="GAM38661.1"/>
    </source>
</evidence>
<dbReference type="Proteomes" id="UP000053095">
    <property type="component" value="Unassembled WGS sequence"/>
</dbReference>
<organism evidence="5 6">
    <name type="scientific">Talaromyces pinophilus</name>
    <name type="common">Penicillium pinophilum</name>
    <dbReference type="NCBI Taxonomy" id="128442"/>
    <lineage>
        <taxon>Eukaryota</taxon>
        <taxon>Fungi</taxon>
        <taxon>Dikarya</taxon>
        <taxon>Ascomycota</taxon>
        <taxon>Pezizomycotina</taxon>
        <taxon>Eurotiomycetes</taxon>
        <taxon>Eurotiomycetidae</taxon>
        <taxon>Eurotiales</taxon>
        <taxon>Trichocomaceae</taxon>
        <taxon>Talaromyces</taxon>
        <taxon>Talaromyces sect. Talaromyces</taxon>
    </lineage>
</organism>
<reference evidence="6" key="1">
    <citation type="journal article" date="2015" name="Genome Announc.">
        <title>Draft genome sequence of Talaromyces cellulolyticus strain Y-94, a source of lignocellulosic biomass-degrading enzymes.</title>
        <authorList>
            <person name="Fujii T."/>
            <person name="Koike H."/>
            <person name="Sawayama S."/>
            <person name="Yano S."/>
            <person name="Inoue H."/>
        </authorList>
    </citation>
    <scope>NUCLEOTIDE SEQUENCE [LARGE SCALE GENOMIC DNA]</scope>
    <source>
        <strain evidence="6">Y-94</strain>
    </source>
</reference>
<gene>
    <name evidence="5" type="ORF">TCE0_033f09564</name>
</gene>
<dbReference type="AlphaFoldDB" id="A0A6V8HBI4"/>
<evidence type="ECO:0000256" key="2">
    <source>
        <dbReference type="SAM" id="MobiDB-lite"/>
    </source>
</evidence>
<keyword evidence="1" id="KW-0539">Nucleus</keyword>
<keyword evidence="3" id="KW-0812">Transmembrane</keyword>
<feature type="transmembrane region" description="Helical" evidence="3">
    <location>
        <begin position="781"/>
        <end position="802"/>
    </location>
</feature>
<feature type="domain" description="Xylanolytic transcriptional activator regulatory" evidence="4">
    <location>
        <begin position="170"/>
        <end position="245"/>
    </location>
</feature>
<dbReference type="CDD" id="cd12148">
    <property type="entry name" value="fungal_TF_MHR"/>
    <property type="match status" value="1"/>
</dbReference>
<dbReference type="PANTHER" id="PTHR47425">
    <property type="entry name" value="FARB-RELATED"/>
    <property type="match status" value="1"/>
</dbReference>
<evidence type="ECO:0000256" key="3">
    <source>
        <dbReference type="SAM" id="Phobius"/>
    </source>
</evidence>